<dbReference type="SUPFAM" id="SSF159127">
    <property type="entry name" value="HupF/HypC-like"/>
    <property type="match status" value="1"/>
</dbReference>
<dbReference type="RefSeq" id="WP_011474185.1">
    <property type="nucleotide sequence ID" value="NC_007925.1"/>
</dbReference>
<reference evidence="2" key="1">
    <citation type="submission" date="2006-03" db="EMBL/GenBank/DDBJ databases">
        <title>Complete sequence of Rhodopseudomonas palustris BisB18.</title>
        <authorList>
            <consortium name="US DOE Joint Genome Institute"/>
            <person name="Copeland A."/>
            <person name="Lucas S."/>
            <person name="Lapidus A."/>
            <person name="Barry K."/>
            <person name="Detter J.C."/>
            <person name="Glavina del Rio T."/>
            <person name="Hammon N."/>
            <person name="Israni S."/>
            <person name="Dalin E."/>
            <person name="Tice H."/>
            <person name="Pitluck S."/>
            <person name="Chain P."/>
            <person name="Malfatti S."/>
            <person name="Shin M."/>
            <person name="Vergez L."/>
            <person name="Schmutz J."/>
            <person name="Larimer F."/>
            <person name="Land M."/>
            <person name="Hauser L."/>
            <person name="Pelletier D.A."/>
            <person name="Kyrpides N."/>
            <person name="Anderson I."/>
            <person name="Oda Y."/>
            <person name="Harwood C.S."/>
            <person name="Richardson P."/>
        </authorList>
    </citation>
    <scope>NUCLEOTIDE SEQUENCE [LARGE SCALE GENOMIC DNA]</scope>
    <source>
        <strain evidence="2">BisB18</strain>
    </source>
</reference>
<gene>
    <name evidence="2" type="ordered locus">RPC_3768</name>
</gene>
<dbReference type="KEGG" id="rpc:RPC_3768"/>
<dbReference type="STRING" id="316056.RPC_3768"/>
<dbReference type="InterPro" id="IPR001109">
    <property type="entry name" value="Hydrogenase_HupF/HypC"/>
</dbReference>
<dbReference type="PANTHER" id="PTHR35177">
    <property type="entry name" value="HYDROGENASE MATURATION FACTOR HYBG"/>
    <property type="match status" value="1"/>
</dbReference>
<comment type="similarity">
    <text evidence="1">Belongs to the HupF/HypC family.</text>
</comment>
<dbReference type="Gene3D" id="2.30.30.140">
    <property type="match status" value="1"/>
</dbReference>
<dbReference type="OrthoDB" id="9806017at2"/>
<dbReference type="GO" id="GO:0051604">
    <property type="term" value="P:protein maturation"/>
    <property type="evidence" value="ECO:0007669"/>
    <property type="project" value="TreeGrafter"/>
</dbReference>
<dbReference type="PANTHER" id="PTHR35177:SF2">
    <property type="entry name" value="HYDROGENASE MATURATION FACTOR HYBG"/>
    <property type="match status" value="1"/>
</dbReference>
<name>Q20ZY3_RHOPB</name>
<evidence type="ECO:0000313" key="2">
    <source>
        <dbReference type="EMBL" id="ABD89303.1"/>
    </source>
</evidence>
<dbReference type="eggNOG" id="COG0298">
    <property type="taxonomic scope" value="Bacteria"/>
</dbReference>
<dbReference type="GO" id="GO:1902670">
    <property type="term" value="F:carbon dioxide binding"/>
    <property type="evidence" value="ECO:0007669"/>
    <property type="project" value="TreeGrafter"/>
</dbReference>
<dbReference type="PRINTS" id="PR00445">
    <property type="entry name" value="HUPFHYPC"/>
</dbReference>
<sequence>MCVGVPMTVVTSDNGTALCERRGEQRRVSTLLIGEVAVGDRVLVFIDNAMRLLEPDEARLIDDALDGLAAAMQGRDFEHLFADLIDREPQLPAFLRNDVVPPHG</sequence>
<dbReference type="Pfam" id="PF01455">
    <property type="entry name" value="HupF_HypC"/>
    <property type="match status" value="1"/>
</dbReference>
<dbReference type="EMBL" id="CP000301">
    <property type="protein sequence ID" value="ABD89303.1"/>
    <property type="molecule type" value="Genomic_DNA"/>
</dbReference>
<organism evidence="2">
    <name type="scientific">Rhodopseudomonas palustris (strain BisB18)</name>
    <dbReference type="NCBI Taxonomy" id="316056"/>
    <lineage>
        <taxon>Bacteria</taxon>
        <taxon>Pseudomonadati</taxon>
        <taxon>Pseudomonadota</taxon>
        <taxon>Alphaproteobacteria</taxon>
        <taxon>Hyphomicrobiales</taxon>
        <taxon>Nitrobacteraceae</taxon>
        <taxon>Rhodopseudomonas</taxon>
    </lineage>
</organism>
<accession>Q20ZY3</accession>
<evidence type="ECO:0000256" key="1">
    <source>
        <dbReference type="ARBA" id="ARBA00006018"/>
    </source>
</evidence>
<protein>
    <submittedName>
        <fullName evidence="2">Hydrogenase assembly chaperone hypC/hupF</fullName>
    </submittedName>
</protein>
<dbReference type="HOGENOM" id="CLU_159381_0_0_5"/>
<proteinExistence type="inferred from homology"/>
<dbReference type="AlphaFoldDB" id="Q20ZY3"/>
<dbReference type="GO" id="GO:0005506">
    <property type="term" value="F:iron ion binding"/>
    <property type="evidence" value="ECO:0007669"/>
    <property type="project" value="TreeGrafter"/>
</dbReference>
<dbReference type="NCBIfam" id="TIGR00074">
    <property type="entry name" value="hypC_hupF"/>
    <property type="match status" value="1"/>
</dbReference>